<dbReference type="PANTHER" id="PTHR46211:SF14">
    <property type="entry name" value="GLYCEROPHOSPHODIESTER PHOSPHODIESTERASE"/>
    <property type="match status" value="1"/>
</dbReference>
<dbReference type="SUPFAM" id="SSF51695">
    <property type="entry name" value="PLC-like phosphodiesterases"/>
    <property type="match status" value="1"/>
</dbReference>
<dbReference type="Gene3D" id="3.20.20.190">
    <property type="entry name" value="Phosphatidylinositol (PI) phosphodiesterase"/>
    <property type="match status" value="1"/>
</dbReference>
<protein>
    <submittedName>
        <fullName evidence="3">Glycerophosphodiester phosphodiesterase</fullName>
        <ecNumber evidence="3">3.1.4.46</ecNumber>
    </submittedName>
</protein>
<dbReference type="GO" id="GO:0006629">
    <property type="term" value="P:lipid metabolic process"/>
    <property type="evidence" value="ECO:0007669"/>
    <property type="project" value="InterPro"/>
</dbReference>
<dbReference type="Pfam" id="PF03009">
    <property type="entry name" value="GDPD"/>
    <property type="match status" value="1"/>
</dbReference>
<evidence type="ECO:0000256" key="1">
    <source>
        <dbReference type="SAM" id="Phobius"/>
    </source>
</evidence>
<proteinExistence type="predicted"/>
<evidence type="ECO:0000259" key="2">
    <source>
        <dbReference type="PROSITE" id="PS51704"/>
    </source>
</evidence>
<dbReference type="InterPro" id="IPR030395">
    <property type="entry name" value="GP_PDE_dom"/>
</dbReference>
<dbReference type="EMBL" id="UGUU01000001">
    <property type="protein sequence ID" value="SUD41782.1"/>
    <property type="molecule type" value="Genomic_DNA"/>
</dbReference>
<keyword evidence="3" id="KW-0378">Hydrolase</keyword>
<feature type="domain" description="GP-PDE" evidence="2">
    <location>
        <begin position="86"/>
        <end position="336"/>
    </location>
</feature>
<organism evidence="3 4">
    <name type="scientific">Ectopseudomonas mendocina</name>
    <name type="common">Pseudomonas mendocina</name>
    <dbReference type="NCBI Taxonomy" id="300"/>
    <lineage>
        <taxon>Bacteria</taxon>
        <taxon>Pseudomonadati</taxon>
        <taxon>Pseudomonadota</taxon>
        <taxon>Gammaproteobacteria</taxon>
        <taxon>Pseudomonadales</taxon>
        <taxon>Pseudomonadaceae</taxon>
        <taxon>Ectopseudomonas</taxon>
    </lineage>
</organism>
<gene>
    <name evidence="3" type="primary">ugpQ_2</name>
    <name evidence="3" type="ORF">NCTC10899_04663</name>
</gene>
<dbReference type="PANTHER" id="PTHR46211">
    <property type="entry name" value="GLYCEROPHOSPHORYL DIESTER PHOSPHODIESTERASE"/>
    <property type="match status" value="1"/>
</dbReference>
<keyword evidence="1" id="KW-0812">Transmembrane</keyword>
<dbReference type="Proteomes" id="UP000254260">
    <property type="component" value="Unassembled WGS sequence"/>
</dbReference>
<dbReference type="AlphaFoldDB" id="A0A379J034"/>
<keyword evidence="1" id="KW-1133">Transmembrane helix</keyword>
<dbReference type="EC" id="3.1.4.46" evidence="3"/>
<dbReference type="InterPro" id="IPR017946">
    <property type="entry name" value="PLC-like_Pdiesterase_TIM-brl"/>
</dbReference>
<keyword evidence="1" id="KW-0472">Membrane</keyword>
<reference evidence="3 4" key="1">
    <citation type="submission" date="2018-06" db="EMBL/GenBank/DDBJ databases">
        <authorList>
            <consortium name="Pathogen Informatics"/>
            <person name="Doyle S."/>
        </authorList>
    </citation>
    <scope>NUCLEOTIDE SEQUENCE [LARGE SCALE GENOMIC DNA]</scope>
    <source>
        <strain evidence="3 4">NCTC10899</strain>
    </source>
</reference>
<accession>A0A379J034</accession>
<sequence>MRTDAEAPPPILRWARRALPLQPQRLPMPLGWGTKSRTGFETLPMLRLTRFLLVPLLLTGVVALILALTSKPATTPAVLEDLGQRPLVIAHRGGAGLWPENTLFAFERATALGVDMLEMDLHLSRDARLVVIHDDTLERTTNGQGPVAHFNLAELQALDAGYKWTADGGQSYPYRGQGTRIAALEEVLERFPLIPKAVEIKVPDVGIEAVLCEMLAAYDQLDRVIVGSFHERSLQRFRQLCPEVATAGGPVSVRLLLGLNWLGLSDLLSPSYPVLQLPPQHSGLTLATPRLIRNAQSRGLQVHLWTINEQPEMRRLLEMGTNGLITDYPDRALQLLGRSTQLGALPAD</sequence>
<evidence type="ECO:0000313" key="4">
    <source>
        <dbReference type="Proteomes" id="UP000254260"/>
    </source>
</evidence>
<evidence type="ECO:0000313" key="3">
    <source>
        <dbReference type="EMBL" id="SUD41782.1"/>
    </source>
</evidence>
<dbReference type="PROSITE" id="PS51704">
    <property type="entry name" value="GP_PDE"/>
    <property type="match status" value="1"/>
</dbReference>
<name>A0A379J034_ECTME</name>
<dbReference type="GO" id="GO:0008889">
    <property type="term" value="F:glycerophosphodiester phosphodiesterase activity"/>
    <property type="evidence" value="ECO:0007669"/>
    <property type="project" value="UniProtKB-EC"/>
</dbReference>
<dbReference type="CDD" id="cd08561">
    <property type="entry name" value="GDPD_cytoplasmic_ScUgpQ2_like"/>
    <property type="match status" value="1"/>
</dbReference>
<feature type="transmembrane region" description="Helical" evidence="1">
    <location>
        <begin position="51"/>
        <end position="69"/>
    </location>
</feature>